<reference evidence="1" key="1">
    <citation type="journal article" date="2006" name="Nature">
        <title>Deciphering the evolution and metabolism of an anammox bacterium from a community genome.</title>
        <authorList>
            <person name="Strous M."/>
            <person name="Pelletier E."/>
            <person name="Mangenot S."/>
            <person name="Rattei T."/>
            <person name="Lehner A."/>
            <person name="Taylor M.W."/>
            <person name="Horn M."/>
            <person name="Daims H."/>
            <person name="Bartol-Mavel D."/>
            <person name="Wincker P."/>
            <person name="Barbe V."/>
            <person name="Fonknechten N."/>
            <person name="Vallenet D."/>
            <person name="Segurens B."/>
            <person name="Schenowitz-Truong C."/>
            <person name="Medigue C."/>
            <person name="Collingro A."/>
            <person name="Snel B."/>
            <person name="Dutilh B.E."/>
            <person name="OpDenCamp H.J.M."/>
            <person name="vanDerDrift C."/>
            <person name="Cirpus I."/>
            <person name="vanDePas-Schoonen K.T."/>
            <person name="Harhangi H.R."/>
            <person name="vanNiftrik L."/>
            <person name="Schmid M."/>
            <person name="Keltjens J."/>
            <person name="vanDeVossenberg J."/>
            <person name="Kartal B."/>
            <person name="Meier H."/>
            <person name="Frishman D."/>
            <person name="Huynen M.A."/>
            <person name="Mewes H."/>
            <person name="Weissenbach J."/>
            <person name="Jetten M.S.M."/>
            <person name="Wagner M."/>
            <person name="LePaslier D."/>
        </authorList>
    </citation>
    <scope>NUCLEOTIDE SEQUENCE</scope>
</reference>
<dbReference type="EMBL" id="CT573072">
    <property type="protein sequence ID" value="CAJ72367.1"/>
    <property type="molecule type" value="Genomic_DNA"/>
</dbReference>
<accession>Q1PZ65</accession>
<proteinExistence type="predicted"/>
<evidence type="ECO:0000313" key="3">
    <source>
        <dbReference type="Proteomes" id="UP000501926"/>
    </source>
</evidence>
<dbReference type="EMBL" id="CP049055">
    <property type="protein sequence ID" value="QII10264.1"/>
    <property type="molecule type" value="Genomic_DNA"/>
</dbReference>
<protein>
    <submittedName>
        <fullName evidence="1">Uncharacterized protein</fullName>
    </submittedName>
</protein>
<organism evidence="1">
    <name type="scientific">Kuenenia stuttgartiensis</name>
    <dbReference type="NCBI Taxonomy" id="174633"/>
    <lineage>
        <taxon>Bacteria</taxon>
        <taxon>Pseudomonadati</taxon>
        <taxon>Planctomycetota</taxon>
        <taxon>Candidatus Brocadiia</taxon>
        <taxon>Candidatus Brocadiales</taxon>
        <taxon>Candidatus Brocadiaceae</taxon>
        <taxon>Candidatus Kuenenia</taxon>
    </lineage>
</organism>
<dbReference type="Proteomes" id="UP000501926">
    <property type="component" value="Chromosome"/>
</dbReference>
<evidence type="ECO:0000313" key="1">
    <source>
        <dbReference type="EMBL" id="CAJ72367.1"/>
    </source>
</evidence>
<gene>
    <name evidence="2" type="ORF">KsCSTR_08860</name>
    <name evidence="1" type="ORF">kustd1622</name>
</gene>
<evidence type="ECO:0000313" key="2">
    <source>
        <dbReference type="EMBL" id="QII10264.1"/>
    </source>
</evidence>
<name>Q1PZ65_KUEST</name>
<sequence>MKNSNNSDVLQHGVVAYCIHSYFMIRNSLFDFRYSFGGRGCPRKTRTSCLARLN</sequence>
<dbReference type="AlphaFoldDB" id="Q1PZ65"/>
<reference evidence="2 3" key="3">
    <citation type="submission" date="2020-02" db="EMBL/GenBank/DDBJ databases">
        <title>Newly sequenced genome of strain CSTR1 showed variability in Candidatus Kuenenia stuttgartiensis genomes.</title>
        <authorList>
            <person name="Ding C."/>
            <person name="Adrian L."/>
        </authorList>
    </citation>
    <scope>NUCLEOTIDE SEQUENCE [LARGE SCALE GENOMIC DNA]</scope>
    <source>
        <strain evidence="2 3">CSTR1</strain>
    </source>
</reference>
<reference evidence="1" key="2">
    <citation type="submission" date="2006-01" db="EMBL/GenBank/DDBJ databases">
        <authorList>
            <person name="Genoscope"/>
        </authorList>
    </citation>
    <scope>NUCLEOTIDE SEQUENCE</scope>
</reference>